<feature type="compositionally biased region" description="Acidic residues" evidence="1">
    <location>
        <begin position="171"/>
        <end position="183"/>
    </location>
</feature>
<dbReference type="OrthoDB" id="3928002at2759"/>
<dbReference type="PANTHER" id="PTHR38049">
    <property type="entry name" value="RICIN B LECTIN DOMAIN-CONTAINING PROTEIN"/>
    <property type="match status" value="1"/>
</dbReference>
<dbReference type="Proteomes" id="UP000324767">
    <property type="component" value="Unassembled WGS sequence"/>
</dbReference>
<dbReference type="AlphaFoldDB" id="A0A5M8Q187"/>
<dbReference type="EMBL" id="VXIT01000002">
    <property type="protein sequence ID" value="KAA6414734.1"/>
    <property type="molecule type" value="Genomic_DNA"/>
</dbReference>
<feature type="chain" id="PRO_5024299516" evidence="2">
    <location>
        <begin position="20"/>
        <end position="183"/>
    </location>
</feature>
<keyword evidence="2" id="KW-0732">Signal</keyword>
<evidence type="ECO:0000313" key="4">
    <source>
        <dbReference type="Proteomes" id="UP000324767"/>
    </source>
</evidence>
<name>A0A5M8Q187_9LECA</name>
<protein>
    <submittedName>
        <fullName evidence="3">Uncharacterized protein</fullName>
    </submittedName>
</protein>
<evidence type="ECO:0000313" key="3">
    <source>
        <dbReference type="EMBL" id="KAA6414734.1"/>
    </source>
</evidence>
<evidence type="ECO:0000256" key="2">
    <source>
        <dbReference type="SAM" id="SignalP"/>
    </source>
</evidence>
<feature type="region of interest" description="Disordered" evidence="1">
    <location>
        <begin position="157"/>
        <end position="183"/>
    </location>
</feature>
<evidence type="ECO:0000256" key="1">
    <source>
        <dbReference type="SAM" id="MobiDB-lite"/>
    </source>
</evidence>
<organism evidence="3 4">
    <name type="scientific">Lasallia pustulata</name>
    <dbReference type="NCBI Taxonomy" id="136370"/>
    <lineage>
        <taxon>Eukaryota</taxon>
        <taxon>Fungi</taxon>
        <taxon>Dikarya</taxon>
        <taxon>Ascomycota</taxon>
        <taxon>Pezizomycotina</taxon>
        <taxon>Lecanoromycetes</taxon>
        <taxon>OSLEUM clade</taxon>
        <taxon>Umbilicariomycetidae</taxon>
        <taxon>Umbilicariales</taxon>
        <taxon>Umbilicariaceae</taxon>
        <taxon>Lasallia</taxon>
    </lineage>
</organism>
<gene>
    <name evidence="3" type="ORF">FRX48_01484</name>
</gene>
<reference evidence="3 4" key="1">
    <citation type="submission" date="2019-09" db="EMBL/GenBank/DDBJ databases">
        <title>The hologenome of the rock-dwelling lichen Lasallia pustulata.</title>
        <authorList>
            <person name="Greshake Tzovaras B."/>
            <person name="Segers F."/>
            <person name="Bicker A."/>
            <person name="Dal Grande F."/>
            <person name="Otte J."/>
            <person name="Hankeln T."/>
            <person name="Schmitt I."/>
            <person name="Ebersberger I."/>
        </authorList>
    </citation>
    <scope>NUCLEOTIDE SEQUENCE [LARGE SCALE GENOMIC DNA]</scope>
    <source>
        <strain evidence="3">A1-1</strain>
    </source>
</reference>
<feature type="signal peptide" evidence="2">
    <location>
        <begin position="1"/>
        <end position="19"/>
    </location>
</feature>
<accession>A0A5M8Q187</accession>
<dbReference type="PANTHER" id="PTHR38049:SF1">
    <property type="entry name" value="PROTEIN KINASE DOMAIN-CONTAINING PROTEIN"/>
    <property type="match status" value="1"/>
</dbReference>
<sequence>MIGLLALTALPTTIAVAEGISSQTRAAESARRPPDEKLMRKFRLRCYCAAKSRRSAEVHGRLVVVRDGKVWIQPPSSSSSSSSSPLSPPAHPFEGFYIPFPDAERPRPLPLGLVTSVAADPPVLHWVYVDAGSGEVRTGNRTQSRRHRVGIGGGCWIRRRGRGRGERGGEEWPDEDEEGAGAG</sequence>
<proteinExistence type="predicted"/>
<comment type="caution">
    <text evidence="3">The sequence shown here is derived from an EMBL/GenBank/DDBJ whole genome shotgun (WGS) entry which is preliminary data.</text>
</comment>